<evidence type="ECO:0000259" key="7">
    <source>
        <dbReference type="Pfam" id="PF01292"/>
    </source>
</evidence>
<evidence type="ECO:0000313" key="8">
    <source>
        <dbReference type="EMBL" id="MCL6729631.1"/>
    </source>
</evidence>
<protein>
    <submittedName>
        <fullName evidence="8">Cytochrome b/b6 domain-containing protein</fullName>
    </submittedName>
</protein>
<evidence type="ECO:0000256" key="2">
    <source>
        <dbReference type="ARBA" id="ARBA00022475"/>
    </source>
</evidence>
<evidence type="ECO:0000256" key="6">
    <source>
        <dbReference type="SAM" id="Phobius"/>
    </source>
</evidence>
<keyword evidence="2" id="KW-1003">Cell membrane</keyword>
<gene>
    <name evidence="8" type="ORF">LZ538_06115</name>
</gene>
<evidence type="ECO:0000256" key="4">
    <source>
        <dbReference type="ARBA" id="ARBA00022989"/>
    </source>
</evidence>
<feature type="transmembrane region" description="Helical" evidence="6">
    <location>
        <begin position="52"/>
        <end position="73"/>
    </location>
</feature>
<evidence type="ECO:0000256" key="1">
    <source>
        <dbReference type="ARBA" id="ARBA00004651"/>
    </source>
</evidence>
<dbReference type="EMBL" id="JAMGBE010000002">
    <property type="protein sequence ID" value="MCL6729631.1"/>
    <property type="molecule type" value="Genomic_DNA"/>
</dbReference>
<sequence length="232" mass="25069">MSRQIPVGDAPLIDERSVKQPVWDLPTRLVHWLTAALIGFSWWAGENEELDLHIWSGIAVLSLLIFRLLWGIFGSSTARFSSFVRGPRAVRDYLGGKWKGIGHNPLGALSVVALLGAIAFQVGTGLLSSDEDGLASGPIANLVSIDLSDKITDLHEEFFNVLLALAGLHVAAIIFYRLRGKSLVAPMITGRAEIPPGTEPMSRGKWWIALICLAVAIGVTRWIIAGAPPFGT</sequence>
<keyword evidence="3 6" id="KW-0812">Transmembrane</keyword>
<dbReference type="PANTHER" id="PTHR30485:SF2">
    <property type="entry name" value="BLL0597 PROTEIN"/>
    <property type="match status" value="1"/>
</dbReference>
<feature type="transmembrane region" description="Helical" evidence="6">
    <location>
        <begin position="106"/>
        <end position="127"/>
    </location>
</feature>
<dbReference type="Pfam" id="PF01292">
    <property type="entry name" value="Ni_hydr_CYTB"/>
    <property type="match status" value="1"/>
</dbReference>
<evidence type="ECO:0000256" key="3">
    <source>
        <dbReference type="ARBA" id="ARBA00022692"/>
    </source>
</evidence>
<feature type="domain" description="Cytochrome b561 bacterial/Ni-hydrogenase" evidence="7">
    <location>
        <begin position="22"/>
        <end position="190"/>
    </location>
</feature>
<dbReference type="InterPro" id="IPR016174">
    <property type="entry name" value="Di-haem_cyt_TM"/>
</dbReference>
<reference evidence="8" key="1">
    <citation type="submission" date="2022-05" db="EMBL/GenBank/DDBJ databases">
        <authorList>
            <person name="Jo J.-H."/>
            <person name="Im W.-T."/>
        </authorList>
    </citation>
    <scope>NUCLEOTIDE SEQUENCE</scope>
    <source>
        <strain evidence="8">SE220</strain>
    </source>
</reference>
<feature type="transmembrane region" description="Helical" evidence="6">
    <location>
        <begin position="158"/>
        <end position="178"/>
    </location>
</feature>
<accession>A0ABT0S1D7</accession>
<comment type="caution">
    <text evidence="8">The sequence shown here is derived from an EMBL/GenBank/DDBJ whole genome shotgun (WGS) entry which is preliminary data.</text>
</comment>
<evidence type="ECO:0000256" key="5">
    <source>
        <dbReference type="ARBA" id="ARBA00023136"/>
    </source>
</evidence>
<dbReference type="InterPro" id="IPR011577">
    <property type="entry name" value="Cyt_b561_bac/Ni-Hgenase"/>
</dbReference>
<keyword evidence="4 6" id="KW-1133">Transmembrane helix</keyword>
<keyword evidence="5 6" id="KW-0472">Membrane</keyword>
<comment type="subcellular location">
    <subcellularLocation>
        <location evidence="1">Cell membrane</location>
        <topology evidence="1">Multi-pass membrane protein</topology>
    </subcellularLocation>
</comment>
<evidence type="ECO:0000313" key="9">
    <source>
        <dbReference type="Proteomes" id="UP001165342"/>
    </source>
</evidence>
<dbReference type="Gene3D" id="1.20.950.20">
    <property type="entry name" value="Transmembrane di-heme cytochromes, Chain C"/>
    <property type="match status" value="1"/>
</dbReference>
<dbReference type="Proteomes" id="UP001165342">
    <property type="component" value="Unassembled WGS sequence"/>
</dbReference>
<organism evidence="8 9">
    <name type="scientific">Sphingomonas hankyongi</name>
    <dbReference type="NCBI Taxonomy" id="2908209"/>
    <lineage>
        <taxon>Bacteria</taxon>
        <taxon>Pseudomonadati</taxon>
        <taxon>Pseudomonadota</taxon>
        <taxon>Alphaproteobacteria</taxon>
        <taxon>Sphingomonadales</taxon>
        <taxon>Sphingomonadaceae</taxon>
        <taxon>Sphingomonas</taxon>
    </lineage>
</organism>
<dbReference type="PANTHER" id="PTHR30485">
    <property type="entry name" value="NI/FE-HYDROGENASE 1 B-TYPE CYTOCHROME SUBUNIT"/>
    <property type="match status" value="1"/>
</dbReference>
<dbReference type="RefSeq" id="WP_249831117.1">
    <property type="nucleotide sequence ID" value="NZ_JAMGBE010000002.1"/>
</dbReference>
<dbReference type="InterPro" id="IPR051542">
    <property type="entry name" value="Hydrogenase_cytochrome"/>
</dbReference>
<name>A0ABT0S1D7_9SPHN</name>
<feature type="transmembrane region" description="Helical" evidence="6">
    <location>
        <begin position="206"/>
        <end position="224"/>
    </location>
</feature>
<keyword evidence="9" id="KW-1185">Reference proteome</keyword>
<dbReference type="SUPFAM" id="SSF81342">
    <property type="entry name" value="Transmembrane di-heme cytochromes"/>
    <property type="match status" value="1"/>
</dbReference>
<proteinExistence type="predicted"/>